<evidence type="ECO:0008006" key="3">
    <source>
        <dbReference type="Google" id="ProtNLM"/>
    </source>
</evidence>
<gene>
    <name evidence="1" type="ORF">Hsar01_01344</name>
</gene>
<dbReference type="Gene3D" id="3.40.50.150">
    <property type="entry name" value="Vaccinia Virus protein VP39"/>
    <property type="match status" value="1"/>
</dbReference>
<accession>A0ABP9UKK2</accession>
<protein>
    <recommendedName>
        <fullName evidence="3">Spermidine synthase</fullName>
    </recommendedName>
</protein>
<evidence type="ECO:0000313" key="2">
    <source>
        <dbReference type="Proteomes" id="UP001476282"/>
    </source>
</evidence>
<reference evidence="1 2" key="1">
    <citation type="submission" date="2024-02" db="EMBL/GenBank/DDBJ databases">
        <title>Haloferula sargassicola NBRC 104335.</title>
        <authorList>
            <person name="Ichikawa N."/>
            <person name="Katano-Makiyama Y."/>
            <person name="Hidaka K."/>
        </authorList>
    </citation>
    <scope>NUCLEOTIDE SEQUENCE [LARGE SCALE GENOMIC DNA]</scope>
    <source>
        <strain evidence="1 2">NBRC 104335</strain>
    </source>
</reference>
<dbReference type="Proteomes" id="UP001476282">
    <property type="component" value="Unassembled WGS sequence"/>
</dbReference>
<dbReference type="EMBL" id="BAABRI010000006">
    <property type="protein sequence ID" value="GAA5482128.1"/>
    <property type="molecule type" value="Genomic_DNA"/>
</dbReference>
<comment type="caution">
    <text evidence="1">The sequence shown here is derived from an EMBL/GenBank/DDBJ whole genome shotgun (WGS) entry which is preliminary data.</text>
</comment>
<name>A0ABP9UKK2_9BACT</name>
<sequence>MKPRVLLEQTTLPGGRTLALHEHDGRHQLTLDGEPLAGPQTRAGEAALGELALSPFRPVRQPMIWMAGLGLGATVAAVCAALPQKKGVYLVAEPVKELPQWVSRHIDPDPLGDPRVVLEDSVSASALARHEGEIHAVLVHADTAPASENGGLLVRDPRWLAAAHDALRDGGLLAITALKPLPKLDSMLARAGFEVARHEIDSSPHARRPRRLPLWIACKGKFISQHR</sequence>
<dbReference type="SUPFAM" id="SSF53335">
    <property type="entry name" value="S-adenosyl-L-methionine-dependent methyltransferases"/>
    <property type="match status" value="1"/>
</dbReference>
<dbReference type="RefSeq" id="WP_353566273.1">
    <property type="nucleotide sequence ID" value="NZ_BAABRI010000006.1"/>
</dbReference>
<organism evidence="1 2">
    <name type="scientific">Haloferula sargassicola</name>
    <dbReference type="NCBI Taxonomy" id="490096"/>
    <lineage>
        <taxon>Bacteria</taxon>
        <taxon>Pseudomonadati</taxon>
        <taxon>Verrucomicrobiota</taxon>
        <taxon>Verrucomicrobiia</taxon>
        <taxon>Verrucomicrobiales</taxon>
        <taxon>Verrucomicrobiaceae</taxon>
        <taxon>Haloferula</taxon>
    </lineage>
</organism>
<evidence type="ECO:0000313" key="1">
    <source>
        <dbReference type="EMBL" id="GAA5482128.1"/>
    </source>
</evidence>
<keyword evidence="2" id="KW-1185">Reference proteome</keyword>
<dbReference type="InterPro" id="IPR029063">
    <property type="entry name" value="SAM-dependent_MTases_sf"/>
</dbReference>
<proteinExistence type="predicted"/>